<proteinExistence type="predicted"/>
<evidence type="ECO:0000313" key="4">
    <source>
        <dbReference type="EMBL" id="CAE0673218.1"/>
    </source>
</evidence>
<dbReference type="EMBL" id="HBIV01034895">
    <property type="protein sequence ID" value="CAE0673215.1"/>
    <property type="molecule type" value="Transcribed_RNA"/>
</dbReference>
<protein>
    <recommendedName>
        <fullName evidence="5">ADP-ribosylation factor-like protein 6-interacting protein 4</fullName>
    </recommendedName>
</protein>
<feature type="chain" id="PRO_5036192691" description="ADP-ribosylation factor-like protein 6-interacting protein 4" evidence="2">
    <location>
        <begin position="19"/>
        <end position="170"/>
    </location>
</feature>
<dbReference type="AlphaFoldDB" id="A0A6V3QRE4"/>
<accession>A0A6V3QRE4</accession>
<reference evidence="3" key="1">
    <citation type="submission" date="2021-01" db="EMBL/GenBank/DDBJ databases">
        <authorList>
            <person name="Corre E."/>
            <person name="Pelletier E."/>
            <person name="Niang G."/>
            <person name="Scheremetjew M."/>
            <person name="Finn R."/>
            <person name="Kale V."/>
            <person name="Holt S."/>
            <person name="Cochrane G."/>
            <person name="Meng A."/>
            <person name="Brown T."/>
            <person name="Cohen L."/>
        </authorList>
    </citation>
    <scope>NUCLEOTIDE SEQUENCE</scope>
    <source>
        <strain evidence="3">CCCM811</strain>
    </source>
</reference>
<gene>
    <name evidence="3" type="ORF">LGLO00237_LOCUS24891</name>
    <name evidence="4" type="ORF">LGLO00237_LOCUS24894</name>
</gene>
<feature type="compositionally biased region" description="Basic residues" evidence="1">
    <location>
        <begin position="92"/>
        <end position="108"/>
    </location>
</feature>
<sequence length="170" mass="18379">MCVCVLHVSLYMCIHVRARILFFTFFTSDQKSQVAVASSSTASPDAPVRKDSKSKRKAPPSKGGQKEKKSKSSKNDAKSEKRKKTKTDTKRKTTVKRAPKKSSKSSRKSKNEDSASSGGGLTLKLPTSVAAASSVSFQGEPYRKGSRPGTSVHSNSSGGNWYTNSLARNM</sequence>
<evidence type="ECO:0000313" key="3">
    <source>
        <dbReference type="EMBL" id="CAE0673215.1"/>
    </source>
</evidence>
<evidence type="ECO:0000256" key="2">
    <source>
        <dbReference type="SAM" id="SignalP"/>
    </source>
</evidence>
<organism evidence="3">
    <name type="scientific">Lotharella globosa</name>
    <dbReference type="NCBI Taxonomy" id="91324"/>
    <lineage>
        <taxon>Eukaryota</taxon>
        <taxon>Sar</taxon>
        <taxon>Rhizaria</taxon>
        <taxon>Cercozoa</taxon>
        <taxon>Chlorarachniophyceae</taxon>
        <taxon>Lotharella</taxon>
    </lineage>
</organism>
<evidence type="ECO:0008006" key="5">
    <source>
        <dbReference type="Google" id="ProtNLM"/>
    </source>
</evidence>
<evidence type="ECO:0000256" key="1">
    <source>
        <dbReference type="SAM" id="MobiDB-lite"/>
    </source>
</evidence>
<dbReference type="EMBL" id="HBIV01034898">
    <property type="protein sequence ID" value="CAE0673218.1"/>
    <property type="molecule type" value="Transcribed_RNA"/>
</dbReference>
<feature type="region of interest" description="Disordered" evidence="1">
    <location>
        <begin position="35"/>
        <end position="170"/>
    </location>
</feature>
<keyword evidence="2" id="KW-0732">Signal</keyword>
<name>A0A6V3QRE4_9EUKA</name>
<feature type="compositionally biased region" description="Low complexity" evidence="1">
    <location>
        <begin position="35"/>
        <end position="46"/>
    </location>
</feature>
<feature type="signal peptide" evidence="2">
    <location>
        <begin position="1"/>
        <end position="18"/>
    </location>
</feature>
<feature type="compositionally biased region" description="Polar residues" evidence="1">
    <location>
        <begin position="148"/>
        <end position="170"/>
    </location>
</feature>